<proteinExistence type="evidence at transcript level"/>
<organism evidence="1">
    <name type="scientific">Picea sitchensis</name>
    <name type="common">Sitka spruce</name>
    <name type="synonym">Pinus sitchensis</name>
    <dbReference type="NCBI Taxonomy" id="3332"/>
    <lineage>
        <taxon>Eukaryota</taxon>
        <taxon>Viridiplantae</taxon>
        <taxon>Streptophyta</taxon>
        <taxon>Embryophyta</taxon>
        <taxon>Tracheophyta</taxon>
        <taxon>Spermatophyta</taxon>
        <taxon>Pinopsida</taxon>
        <taxon>Pinidae</taxon>
        <taxon>Conifers I</taxon>
        <taxon>Pinales</taxon>
        <taxon>Pinaceae</taxon>
        <taxon>Picea</taxon>
    </lineage>
</organism>
<reference evidence="1" key="1">
    <citation type="journal article" date="2008" name="BMC Genomics">
        <title>A conifer genomics resource of 200,000 spruce (Picea spp.) ESTs and 6,464 high-quality, sequence-finished full-length cDNAs for Sitka spruce (Picea sitchensis).</title>
        <authorList>
            <person name="Ralph S.G."/>
            <person name="Chun H.J."/>
            <person name="Kolosova N."/>
            <person name="Cooper D."/>
            <person name="Oddy C."/>
            <person name="Ritland C.E."/>
            <person name="Kirkpatrick R."/>
            <person name="Moore R."/>
            <person name="Barber S."/>
            <person name="Holt R.A."/>
            <person name="Jones S.J."/>
            <person name="Marra M.A."/>
            <person name="Douglas C.J."/>
            <person name="Ritland K."/>
            <person name="Bohlmann J."/>
        </authorList>
    </citation>
    <scope>NUCLEOTIDE SEQUENCE</scope>
    <source>
        <tissue evidence="1">Bark</tissue>
    </source>
</reference>
<accession>A9NKI2</accession>
<sequence length="64" mass="7436">MTNLRELKATEDISKDGVSWGFIAPHFRHEDLKMKMALKESLKLNMTESFFTKEAFRICSPEIS</sequence>
<evidence type="ECO:0000313" key="1">
    <source>
        <dbReference type="EMBL" id="ABK21143.1"/>
    </source>
</evidence>
<name>A9NKI2_PICSI</name>
<dbReference type="EMBL" id="EF081762">
    <property type="protein sequence ID" value="ABK21143.1"/>
    <property type="molecule type" value="mRNA"/>
</dbReference>
<protein>
    <submittedName>
        <fullName evidence="1">Uncharacterized protein</fullName>
    </submittedName>
</protein>
<dbReference type="AlphaFoldDB" id="A9NKI2"/>